<dbReference type="EMBL" id="AHGT01000030">
    <property type="protein sequence ID" value="ESU37235.1"/>
    <property type="molecule type" value="Genomic_DNA"/>
</dbReference>
<dbReference type="VEuPathDB" id="GiardiaDB:DHA2_13988"/>
<dbReference type="VEuPathDB" id="GiardiaDB:GL50581_3242"/>
<dbReference type="InterPro" id="IPR016024">
    <property type="entry name" value="ARM-type_fold"/>
</dbReference>
<evidence type="ECO:0000259" key="3">
    <source>
        <dbReference type="Pfam" id="PF25757"/>
    </source>
</evidence>
<dbReference type="InterPro" id="IPR056497">
    <property type="entry name" value="HEAT_DAAF5"/>
</dbReference>
<evidence type="ECO:0000313" key="4">
    <source>
        <dbReference type="EMBL" id="ESU37235.1"/>
    </source>
</evidence>
<feature type="region of interest" description="Disordered" evidence="1">
    <location>
        <begin position="975"/>
        <end position="1023"/>
    </location>
</feature>
<reference evidence="5" key="1">
    <citation type="submission" date="2012-02" db="EMBL/GenBank/DDBJ databases">
        <title>Genome sequencing of Giardia lamblia Genotypes A2 and B isolates (DH and GS) and comparative analysis with the genomes of Genotypes A1 and E (WB and Pig).</title>
        <authorList>
            <person name="Adam R."/>
            <person name="Dahlstrom E."/>
            <person name="Martens C."/>
            <person name="Bruno D."/>
            <person name="Barbian K."/>
            <person name="Porcella S.F."/>
            <person name="Nash T."/>
        </authorList>
    </citation>
    <scope>NUCLEOTIDE SEQUENCE</scope>
    <source>
        <strain evidence="5">DH</strain>
    </source>
</reference>
<comment type="caution">
    <text evidence="4">The sequence shown here is derived from an EMBL/GenBank/DDBJ whole genome shotgun (WGS) entry which is preliminary data.</text>
</comment>
<evidence type="ECO:0000313" key="5">
    <source>
        <dbReference type="Proteomes" id="UP000018320"/>
    </source>
</evidence>
<proteinExistence type="predicted"/>
<feature type="compositionally biased region" description="Polar residues" evidence="1">
    <location>
        <begin position="1003"/>
        <end position="1023"/>
    </location>
</feature>
<dbReference type="SUPFAM" id="SSF48371">
    <property type="entry name" value="ARM repeat"/>
    <property type="match status" value="1"/>
</dbReference>
<dbReference type="Gene3D" id="1.25.10.10">
    <property type="entry name" value="Leucine-rich Repeat Variant"/>
    <property type="match status" value="2"/>
</dbReference>
<dbReference type="PANTHER" id="PTHR16216">
    <property type="entry name" value="DYNEIN ASSEMBLY FACTOR 5, AXONEMAL"/>
    <property type="match status" value="1"/>
</dbReference>
<evidence type="ECO:0000259" key="2">
    <source>
        <dbReference type="Pfam" id="PF24573"/>
    </source>
</evidence>
<dbReference type="Pfam" id="PF24573">
    <property type="entry name" value="HEAT_DAAF5"/>
    <property type="match status" value="1"/>
</dbReference>
<dbReference type="AlphaFoldDB" id="V6TJX6"/>
<gene>
    <name evidence="4" type="ORF">DHA2_13988</name>
</gene>
<reference evidence="4 5" key="2">
    <citation type="journal article" date="2013" name="Genome Biol. Evol.">
        <title>Genome sequencing of Giardia lamblia genotypes A2 and B isolates (DH and GS) and comparative analysis with the genomes of genotypes A1 and E (WB and Pig).</title>
        <authorList>
            <person name="Adam R.D."/>
            <person name="Dahlstrom E.W."/>
            <person name="Martens C.A."/>
            <person name="Bruno D.P."/>
            <person name="Barbian K.D."/>
            <person name="Ricklefs S.M."/>
            <person name="Hernandez M.M."/>
            <person name="Narla N.P."/>
            <person name="Patel R.B."/>
            <person name="Porcella S.F."/>
            <person name="Nash T.E."/>
        </authorList>
    </citation>
    <scope>NUCLEOTIDE SEQUENCE [LARGE SCALE GENOMIC DNA]</scope>
    <source>
        <strain evidence="4 5">DH</strain>
    </source>
</reference>
<sequence>MQDIPLKQKIVLKMDGADLLERNIRTMLEASSRKVREEAAVQLQLALNGGSLAPEQERSILGAYFTRFRDPSEAMRLCVIEIVRGSFSNLSCLDAILPRAIHEIYTILVCAPVTEVEKSEVVRLLLLKLLLRIIHTCNESNPSLIESLSLFFKEVTEILKAQMKDQAPDNRIIINKCLFKLSKTYQKRSHLWNKEIVRDVTVAMLENYRHTVYTVRMTTIDTLCSIHLSPASEDIATLVAPYVSLFVNDSNFNVRRSVATMAAVWLDEHIDRHVYLDFFCGILLSLALDKDINKEVFDLFIACGETYEREHKDDLRLSKELNQPPVIVGYNKFLQRVAPRNYLENVTRLISGSESIESLESCHPLLRLGLGCRCLAEKTAVKVIKAVLADITGSNDGYRSKACDMLAMLLITNEHNNIRYSPSILEQLISFFVGERIRNNVQEQLDHIMDLVFSFLIPQEIICFILSFYRRSQLSVRQLGGLLTLVKKFIDIRTFFILESIQYTTKEHNLDIGYIVKVINEILLKDNVLYNDDTYVQSCFQGSIYSIVKYVILLCNNSTSEAFEASLREVGEGKDASDVSDLLAKLTICIVSAESKSIPDNAIAAALESPYGTAKRSLDQRHKTSAASLEVDLNRYESRTITELLKAYFGRKCIDNTTLSTYFTKSFDLINLDPTSYDLEKRMSFLMRMMLSFISAGYQLPPEVESTMRRLFVQLMRLTNKTDYPTCIRTAACRCVYLVVSCLTRTLSMSNPNMRYFFAQILLVSTWQFGARTPECLEYLLRALASMTSSLTIESFNLLGQAHKDCHGTLLGRIVSNLDADTPGCRIAALDILKGVYRYVDYVRTLELLYQLVQRVNDCVSRITVDSLHLCGEILSFHHEEAMKSPKKMTRPGQTNLLVIANKELLKLLVLHIDDSVSEISDACMALLKQMRCMCTQLTCYNVRQLCEERLERCSRRALYADLKALYEDVQSEPAANEEEMLLTREYEEEVARRERERERENLSSTPSHPDSSTLDTVQRLNK</sequence>
<dbReference type="VEuPathDB" id="GiardiaDB:QR46_0199"/>
<dbReference type="PANTHER" id="PTHR16216:SF2">
    <property type="entry name" value="DYNEIN AXONEMAL ASSEMBLY FACTOR 5"/>
    <property type="match status" value="1"/>
</dbReference>
<evidence type="ECO:0000256" key="1">
    <source>
        <dbReference type="SAM" id="MobiDB-lite"/>
    </source>
</evidence>
<dbReference type="InterPro" id="IPR057978">
    <property type="entry name" value="TPR_DAAF5"/>
</dbReference>
<dbReference type="InterPro" id="IPR011989">
    <property type="entry name" value="ARM-like"/>
</dbReference>
<feature type="domain" description="Dynein axonemal assembly factor 5 TPR repeats" evidence="3">
    <location>
        <begin position="48"/>
        <end position="316"/>
    </location>
</feature>
<name>V6TJX6_GIAIN</name>
<feature type="compositionally biased region" description="Basic and acidic residues" evidence="1">
    <location>
        <begin position="982"/>
        <end position="1002"/>
    </location>
</feature>
<feature type="domain" description="Dynein axonemal assembly factor 5 HEAT-repeat" evidence="2">
    <location>
        <begin position="367"/>
        <end position="561"/>
    </location>
</feature>
<dbReference type="VEuPathDB" id="GiardiaDB:GL50803_0013988"/>
<dbReference type="Proteomes" id="UP000018320">
    <property type="component" value="Unassembled WGS sequence"/>
</dbReference>
<accession>V6TJX6</accession>
<organism evidence="4 5">
    <name type="scientific">Giardia intestinalis</name>
    <name type="common">Giardia lamblia</name>
    <dbReference type="NCBI Taxonomy" id="5741"/>
    <lineage>
        <taxon>Eukaryota</taxon>
        <taxon>Metamonada</taxon>
        <taxon>Diplomonadida</taxon>
        <taxon>Hexamitidae</taxon>
        <taxon>Giardiinae</taxon>
        <taxon>Giardia</taxon>
    </lineage>
</organism>
<dbReference type="Pfam" id="PF25757">
    <property type="entry name" value="TPR_DNAAF5"/>
    <property type="match status" value="1"/>
</dbReference>
<protein>
    <submittedName>
        <fullName evidence="4">Uncharacterized protein</fullName>
    </submittedName>
</protein>
<dbReference type="InterPro" id="IPR052623">
    <property type="entry name" value="DAAF5"/>
</dbReference>